<dbReference type="Proteomes" id="UP000177942">
    <property type="component" value="Unassembled WGS sequence"/>
</dbReference>
<organism evidence="2 3">
    <name type="scientific">Candidatus Harrisonbacteria bacterium RIFCSPLOWO2_01_FULL_44_18</name>
    <dbReference type="NCBI Taxonomy" id="1798407"/>
    <lineage>
        <taxon>Bacteria</taxon>
        <taxon>Candidatus Harrisoniibacteriota</taxon>
    </lineage>
</organism>
<accession>A0A1G1ZQW9</accession>
<dbReference type="EMBL" id="MHJJ01000004">
    <property type="protein sequence ID" value="OGY66150.1"/>
    <property type="molecule type" value="Genomic_DNA"/>
</dbReference>
<keyword evidence="1" id="KW-0472">Membrane</keyword>
<reference evidence="2 3" key="1">
    <citation type="journal article" date="2016" name="Nat. Commun.">
        <title>Thousands of microbial genomes shed light on interconnected biogeochemical processes in an aquifer system.</title>
        <authorList>
            <person name="Anantharaman K."/>
            <person name="Brown C.T."/>
            <person name="Hug L.A."/>
            <person name="Sharon I."/>
            <person name="Castelle C.J."/>
            <person name="Probst A.J."/>
            <person name="Thomas B.C."/>
            <person name="Singh A."/>
            <person name="Wilkins M.J."/>
            <person name="Karaoz U."/>
            <person name="Brodie E.L."/>
            <person name="Williams K.H."/>
            <person name="Hubbard S.S."/>
            <person name="Banfield J.F."/>
        </authorList>
    </citation>
    <scope>NUCLEOTIDE SEQUENCE [LARGE SCALE GENOMIC DNA]</scope>
</reference>
<comment type="caution">
    <text evidence="2">The sequence shown here is derived from an EMBL/GenBank/DDBJ whole genome shotgun (WGS) entry which is preliminary data.</text>
</comment>
<evidence type="ECO:0000313" key="3">
    <source>
        <dbReference type="Proteomes" id="UP000177942"/>
    </source>
</evidence>
<evidence type="ECO:0000256" key="1">
    <source>
        <dbReference type="SAM" id="Phobius"/>
    </source>
</evidence>
<feature type="transmembrane region" description="Helical" evidence="1">
    <location>
        <begin position="61"/>
        <end position="79"/>
    </location>
</feature>
<keyword evidence="1" id="KW-0812">Transmembrane</keyword>
<dbReference type="AlphaFoldDB" id="A0A1G1ZQW9"/>
<evidence type="ECO:0000313" key="2">
    <source>
        <dbReference type="EMBL" id="OGY66150.1"/>
    </source>
</evidence>
<protein>
    <submittedName>
        <fullName evidence="2">Uncharacterized protein</fullName>
    </submittedName>
</protein>
<gene>
    <name evidence="2" type="ORF">A3A16_02470</name>
</gene>
<sequence length="93" mass="10270">MPTGRQAKGGFVNTDLPHNLRRERALKRLGSFFLLAGIIAIVIAPLIIANFSEAGIATRDQYASIGLAAIFFVAFFIAVNNRKTVRKRLPKEE</sequence>
<name>A0A1G1ZQW9_9BACT</name>
<proteinExistence type="predicted"/>
<feature type="transmembrane region" description="Helical" evidence="1">
    <location>
        <begin position="29"/>
        <end position="49"/>
    </location>
</feature>
<keyword evidence="1" id="KW-1133">Transmembrane helix</keyword>